<proteinExistence type="inferred from homology"/>
<comment type="subcellular location">
    <subcellularLocation>
        <location evidence="1">Membrane</location>
        <topology evidence="1">Multi-pass membrane protein</topology>
    </subcellularLocation>
</comment>
<dbReference type="OMA" id="EYLMADQ"/>
<dbReference type="HOGENOM" id="CLU_010778_2_1_1"/>
<evidence type="ECO:0000256" key="3">
    <source>
        <dbReference type="ARBA" id="ARBA00022448"/>
    </source>
</evidence>
<feature type="transmembrane region" description="Helical" evidence="9">
    <location>
        <begin position="663"/>
        <end position="682"/>
    </location>
</feature>
<feature type="transmembrane region" description="Helical" evidence="9">
    <location>
        <begin position="98"/>
        <end position="122"/>
    </location>
</feature>
<comment type="similarity">
    <text evidence="2 7">Belongs to the sodium:solute symporter (SSF) (TC 2.A.21) family.</text>
</comment>
<evidence type="ECO:0000256" key="8">
    <source>
        <dbReference type="SAM" id="MobiDB-lite"/>
    </source>
</evidence>
<dbReference type="InterPro" id="IPR001734">
    <property type="entry name" value="Na/solute_symporter"/>
</dbReference>
<evidence type="ECO:0000256" key="1">
    <source>
        <dbReference type="ARBA" id="ARBA00004141"/>
    </source>
</evidence>
<feature type="transmembrane region" description="Helical" evidence="9">
    <location>
        <begin position="253"/>
        <end position="272"/>
    </location>
</feature>
<keyword evidence="4 9" id="KW-0812">Transmembrane</keyword>
<dbReference type="GO" id="GO:0015606">
    <property type="term" value="F:spermidine transmembrane transporter activity"/>
    <property type="evidence" value="ECO:0007669"/>
    <property type="project" value="UniProtKB-ARBA"/>
</dbReference>
<evidence type="ECO:0000256" key="6">
    <source>
        <dbReference type="ARBA" id="ARBA00023136"/>
    </source>
</evidence>
<evidence type="ECO:0000313" key="11">
    <source>
        <dbReference type="Proteomes" id="UP000000724"/>
    </source>
</evidence>
<gene>
    <name evidence="10" type="ORF">Pc22g01110</name>
    <name evidence="10" type="ORF">PCH_Pc22g01110</name>
</gene>
<feature type="transmembrane region" description="Helical" evidence="9">
    <location>
        <begin position="442"/>
        <end position="468"/>
    </location>
</feature>
<evidence type="ECO:0000256" key="9">
    <source>
        <dbReference type="SAM" id="Phobius"/>
    </source>
</evidence>
<evidence type="ECO:0000256" key="5">
    <source>
        <dbReference type="ARBA" id="ARBA00022989"/>
    </source>
</evidence>
<evidence type="ECO:0000313" key="10">
    <source>
        <dbReference type="EMBL" id="CAP97399.1"/>
    </source>
</evidence>
<feature type="transmembrane region" description="Helical" evidence="9">
    <location>
        <begin position="279"/>
        <end position="298"/>
    </location>
</feature>
<organism evidence="10 11">
    <name type="scientific">Penicillium rubens (strain ATCC 28089 / DSM 1075 / NRRL 1951 / Wisconsin 54-1255)</name>
    <name type="common">Penicillium chrysogenum</name>
    <dbReference type="NCBI Taxonomy" id="500485"/>
    <lineage>
        <taxon>Eukaryota</taxon>
        <taxon>Fungi</taxon>
        <taxon>Dikarya</taxon>
        <taxon>Ascomycota</taxon>
        <taxon>Pezizomycotina</taxon>
        <taxon>Eurotiomycetes</taxon>
        <taxon>Eurotiomycetidae</taxon>
        <taxon>Eurotiales</taxon>
        <taxon>Aspergillaceae</taxon>
        <taxon>Penicillium</taxon>
        <taxon>Penicillium chrysogenum species complex</taxon>
    </lineage>
</organism>
<feature type="transmembrane region" description="Helical" evidence="9">
    <location>
        <begin position="219"/>
        <end position="247"/>
    </location>
</feature>
<dbReference type="GO" id="GO:0015204">
    <property type="term" value="F:urea transmembrane transporter activity"/>
    <property type="evidence" value="ECO:0007669"/>
    <property type="project" value="InterPro"/>
</dbReference>
<keyword evidence="5 9" id="KW-1133">Transmembrane helix</keyword>
<dbReference type="GO" id="GO:0005886">
    <property type="term" value="C:plasma membrane"/>
    <property type="evidence" value="ECO:0007669"/>
    <property type="project" value="TreeGrafter"/>
</dbReference>
<dbReference type="Pfam" id="PF00474">
    <property type="entry name" value="SSF"/>
    <property type="match status" value="1"/>
</dbReference>
<name>B6HPP5_PENRW</name>
<dbReference type="AlphaFoldDB" id="B6HPP5"/>
<dbReference type="NCBIfam" id="TIGR00813">
    <property type="entry name" value="sss"/>
    <property type="match status" value="1"/>
</dbReference>
<reference evidence="10 11" key="1">
    <citation type="journal article" date="2008" name="Nat. Biotechnol.">
        <title>Genome sequencing and analysis of the filamentous fungus Penicillium chrysogenum.</title>
        <authorList>
            <person name="van den Berg M.A."/>
            <person name="Albang R."/>
            <person name="Albermann K."/>
            <person name="Badger J.H."/>
            <person name="Daran J.-M."/>
            <person name="Driessen A.J.M."/>
            <person name="Garcia-Estrada C."/>
            <person name="Fedorova N.D."/>
            <person name="Harris D.M."/>
            <person name="Heijne W.H.M."/>
            <person name="Joardar V.S."/>
            <person name="Kiel J.A.K.W."/>
            <person name="Kovalchuk A."/>
            <person name="Martin J.F."/>
            <person name="Nierman W.C."/>
            <person name="Nijland J.G."/>
            <person name="Pronk J.T."/>
            <person name="Roubos J.A."/>
            <person name="van der Klei I.J."/>
            <person name="van Peij N.N.M.E."/>
            <person name="Veenhuis M."/>
            <person name="von Doehren H."/>
            <person name="Wagner C."/>
            <person name="Wortman J.R."/>
            <person name="Bovenberg R.A.L."/>
        </authorList>
    </citation>
    <scope>NUCLEOTIDE SEQUENCE [LARGE SCALE GENOMIC DNA]</scope>
    <source>
        <strain evidence="11">ATCC 28089 / DSM 1075 / NRRL 1951 / Wisconsin 54-1255</strain>
    </source>
</reference>
<protein>
    <submittedName>
        <fullName evidence="10">Pc22g01110 protein</fullName>
    </submittedName>
</protein>
<dbReference type="VEuPathDB" id="FungiDB:PCH_Pc22g01110"/>
<dbReference type="CDD" id="cd11476">
    <property type="entry name" value="SLC5sbd_DUR3"/>
    <property type="match status" value="1"/>
</dbReference>
<feature type="transmembrane region" description="Helical" evidence="9">
    <location>
        <begin position="544"/>
        <end position="563"/>
    </location>
</feature>
<dbReference type="STRING" id="500485.B6HPP5"/>
<feature type="transmembrane region" description="Helical" evidence="9">
    <location>
        <begin position="371"/>
        <end position="392"/>
    </location>
</feature>
<dbReference type="EMBL" id="AM920437">
    <property type="protein sequence ID" value="CAP97399.1"/>
    <property type="molecule type" value="Genomic_DNA"/>
</dbReference>
<feature type="region of interest" description="Disordered" evidence="8">
    <location>
        <begin position="741"/>
        <end position="774"/>
    </location>
</feature>
<dbReference type="Proteomes" id="UP000000724">
    <property type="component" value="Contig Pc00c22"/>
</dbReference>
<dbReference type="BioCyc" id="PCHR:PC22G01110-MONOMER"/>
<dbReference type="eggNOG" id="KOG2348">
    <property type="taxonomic scope" value="Eukaryota"/>
</dbReference>
<keyword evidence="11" id="KW-1185">Reference proteome</keyword>
<dbReference type="InterPro" id="IPR038377">
    <property type="entry name" value="Na/Glc_symporter_sf"/>
</dbReference>
<dbReference type="PROSITE" id="PS50283">
    <property type="entry name" value="NA_SOLUT_SYMP_3"/>
    <property type="match status" value="1"/>
</dbReference>
<dbReference type="InterPro" id="IPR031155">
    <property type="entry name" value="DUR"/>
</dbReference>
<dbReference type="OrthoDB" id="6132759at2759"/>
<feature type="compositionally biased region" description="Basic and acidic residues" evidence="8">
    <location>
        <begin position="638"/>
        <end position="654"/>
    </location>
</feature>
<evidence type="ECO:0000256" key="7">
    <source>
        <dbReference type="RuleBase" id="RU362091"/>
    </source>
</evidence>
<dbReference type="FunFam" id="1.20.1730.10:FF:000006">
    <property type="entry name" value="Urea active transporter"/>
    <property type="match status" value="1"/>
</dbReference>
<dbReference type="PANTHER" id="PTHR46154:SF1">
    <property type="entry name" value="ACTIVE TRANSPORTER, PUTATIVE (AFU_ORTHOLOGUE AFUA_1G17570)-RELATED"/>
    <property type="match status" value="1"/>
</dbReference>
<feature type="transmembrane region" description="Helical" evidence="9">
    <location>
        <begin position="142"/>
        <end position="158"/>
    </location>
</feature>
<sequence length="774" mass="83173">MYACDIPSIISSSISLLQPKQSFGRANLVKKHLIADTNQAIVDPISVIPQTCALNLIPVQGLGTLVSQMKHHLSVHGPRSILHARDGISSVQPPLSQAVGYVVVVVIGVIIALVMMLITKVLKRTTGEDNEKTEMFMTANRTVRTGLTASAVISSWLWSTALLGSSFVGYDYGVAGPFWFAAGCSPMIVFFALLGISCKRKIPEAHTSLEVVRIRYGHVAHIVFMILCLVNNIFACANMLLGAAAVITAVTGMHIIAATFLLPVGVTLYTFVGGIKATFLTDYFHTAIIMIIACYFSVKAFSTNQIGSVGELFDLVQAAAQRHPVSGNQDGTYLTMTSKSAILFGILHTLGNFGLVVMDTSYFIKAFSASAAAVVPGYTIGGIAYFAIPWGLGTVMSSVALGLENTPTFPTFPRRMTTTEVSNGLVLPYAAITIAGKGGAAAVLLITFMACTSTLSAQVIAVSSILSFDVYREYFKKKATDRDLIRASHFGVIFFAVFSAAFSTMLHYVGINLGWTLYMLGVVTCPGIFPMIFTILWRRQSKAAAILSPVLGLATGMAVWLGTASHFGGEVSVASTGEVLPCVYGTVASCLSPIVYSVLITLVRPQDYDWDDFKKVKLSLEKLDSDLTTAHRHQASSRGDDGSVEDGGRGSGDQKELKRWGRIAAFWAVATFLGHWVIWPLPMYGSGYIFGKKFYIAWVVVAIVWLWLSTLVAIFYPIFDGGVAQIRDVYRGLRQHKIVEGTGSSKDGKGGSSSPSVGSVSDVSHAGEPQENKS</sequence>
<dbReference type="Gene3D" id="1.20.1730.10">
    <property type="entry name" value="Sodium/glucose cotransporter"/>
    <property type="match status" value="1"/>
</dbReference>
<keyword evidence="6 9" id="KW-0472">Membrane</keyword>
<dbReference type="GeneID" id="8306763"/>
<feature type="transmembrane region" description="Helical" evidence="9">
    <location>
        <begin position="694"/>
        <end position="719"/>
    </location>
</feature>
<feature type="transmembrane region" description="Helical" evidence="9">
    <location>
        <begin position="583"/>
        <end position="603"/>
    </location>
</feature>
<feature type="transmembrane region" description="Helical" evidence="9">
    <location>
        <begin position="515"/>
        <end position="537"/>
    </location>
</feature>
<dbReference type="PANTHER" id="PTHR46154">
    <property type="match status" value="1"/>
</dbReference>
<feature type="transmembrane region" description="Helical" evidence="9">
    <location>
        <begin position="489"/>
        <end position="509"/>
    </location>
</feature>
<evidence type="ECO:0000256" key="4">
    <source>
        <dbReference type="ARBA" id="ARBA00022692"/>
    </source>
</evidence>
<feature type="transmembrane region" description="Helical" evidence="9">
    <location>
        <begin position="341"/>
        <end position="364"/>
    </location>
</feature>
<feature type="region of interest" description="Disordered" evidence="8">
    <location>
        <begin position="631"/>
        <end position="654"/>
    </location>
</feature>
<feature type="transmembrane region" description="Helical" evidence="9">
    <location>
        <begin position="178"/>
        <end position="198"/>
    </location>
</feature>
<accession>B6HPP5</accession>
<evidence type="ECO:0000256" key="2">
    <source>
        <dbReference type="ARBA" id="ARBA00006434"/>
    </source>
</evidence>
<keyword evidence="3" id="KW-0813">Transport</keyword>
<feature type="compositionally biased region" description="Low complexity" evidence="8">
    <location>
        <begin position="752"/>
        <end position="764"/>
    </location>
</feature>
<dbReference type="KEGG" id="pcs:N7525_006077"/>